<keyword evidence="1" id="KW-0489">Methyltransferase</keyword>
<reference evidence="1 2" key="1">
    <citation type="journal article" date="2019" name="Int. J. Syst. Evol. Microbiol.">
        <title>The Global Catalogue of Microorganisms (GCM) 10K type strain sequencing project: providing services to taxonomists for standard genome sequencing and annotation.</title>
        <authorList>
            <consortium name="The Broad Institute Genomics Platform"/>
            <consortium name="The Broad Institute Genome Sequencing Center for Infectious Disease"/>
            <person name="Wu L."/>
            <person name="Ma J."/>
        </authorList>
    </citation>
    <scope>NUCLEOTIDE SEQUENCE [LARGE SCALE GENOMIC DNA]</scope>
    <source>
        <strain evidence="1 2">GX26</strain>
    </source>
</reference>
<name>A0ABD5VLQ8_9EURY</name>
<dbReference type="InterPro" id="IPR029063">
    <property type="entry name" value="SAM-dependent_MTases_sf"/>
</dbReference>
<keyword evidence="1" id="KW-0808">Transferase</keyword>
<gene>
    <name evidence="1" type="ORF">ACFQGB_20050</name>
</gene>
<evidence type="ECO:0000313" key="1">
    <source>
        <dbReference type="EMBL" id="MFC6955160.1"/>
    </source>
</evidence>
<dbReference type="EMBL" id="JBHSXN010000005">
    <property type="protein sequence ID" value="MFC6955160.1"/>
    <property type="molecule type" value="Genomic_DNA"/>
</dbReference>
<dbReference type="EC" id="2.1.1.-" evidence="1"/>
<evidence type="ECO:0000313" key="2">
    <source>
        <dbReference type="Proteomes" id="UP001596395"/>
    </source>
</evidence>
<proteinExistence type="predicted"/>
<organism evidence="1 2">
    <name type="scientific">Halorubellus litoreus</name>
    <dbReference type="NCBI Taxonomy" id="755308"/>
    <lineage>
        <taxon>Archaea</taxon>
        <taxon>Methanobacteriati</taxon>
        <taxon>Methanobacteriota</taxon>
        <taxon>Stenosarchaea group</taxon>
        <taxon>Halobacteria</taxon>
        <taxon>Halobacteriales</taxon>
        <taxon>Halorubellaceae</taxon>
        <taxon>Halorubellus</taxon>
    </lineage>
</organism>
<dbReference type="SUPFAM" id="SSF53335">
    <property type="entry name" value="S-adenosyl-L-methionine-dependent methyltransferases"/>
    <property type="match status" value="1"/>
</dbReference>
<dbReference type="Gene3D" id="3.40.50.150">
    <property type="entry name" value="Vaccinia Virus protein VP39"/>
    <property type="match status" value="1"/>
</dbReference>
<dbReference type="RefSeq" id="WP_336352096.1">
    <property type="nucleotide sequence ID" value="NZ_JAZAQL010000005.1"/>
</dbReference>
<keyword evidence="2" id="KW-1185">Reference proteome</keyword>
<protein>
    <submittedName>
        <fullName evidence="1">Class I SAM-dependent methyltransferase</fullName>
        <ecNumber evidence="1">2.1.1.-</ecNumber>
    </submittedName>
</protein>
<dbReference type="AlphaFoldDB" id="A0ABD5VLQ8"/>
<comment type="caution">
    <text evidence="1">The sequence shown here is derived from an EMBL/GenBank/DDBJ whole genome shotgun (WGS) entry which is preliminary data.</text>
</comment>
<accession>A0ABD5VLQ8</accession>
<sequence length="243" mass="26889">MTEVFARALHDWYHDEYDGPLRYLDGEETVEHDVAGYFDAWSLDDGDALADLEAPVLDLGAGAGRQALAVQDRSTPADGARATVTAVEPSEFLVDVLRDRGVERVVQADMFSLREHFERDAFRGAYSVGTQTGIAKSLPGLRAFLGDLAHVTTPDATAVFDGYDPSHETTRDLIGFREDPAGERAFRVVQYEYAGDLGRPWLFRLFTAAEIRDAVVGTDWTVAKLRDGDGDWEHTYTVTLAKQ</sequence>
<dbReference type="GO" id="GO:0032259">
    <property type="term" value="P:methylation"/>
    <property type="evidence" value="ECO:0007669"/>
    <property type="project" value="UniProtKB-KW"/>
</dbReference>
<dbReference type="GO" id="GO:0008168">
    <property type="term" value="F:methyltransferase activity"/>
    <property type="evidence" value="ECO:0007669"/>
    <property type="project" value="UniProtKB-KW"/>
</dbReference>
<dbReference type="Proteomes" id="UP001596395">
    <property type="component" value="Unassembled WGS sequence"/>
</dbReference>